<name>A0A4Y8SK98_9SPHI</name>
<evidence type="ECO:0000313" key="1">
    <source>
        <dbReference type="EMBL" id="TFF38864.1"/>
    </source>
</evidence>
<gene>
    <name evidence="1" type="ORF">E2R66_07620</name>
</gene>
<comment type="caution">
    <text evidence="1">The sequence shown here is derived from an EMBL/GenBank/DDBJ whole genome shotgun (WGS) entry which is preliminary data.</text>
</comment>
<organism evidence="1 2">
    <name type="scientific">Mucilaginibacter psychrotolerans</name>
    <dbReference type="NCBI Taxonomy" id="1524096"/>
    <lineage>
        <taxon>Bacteria</taxon>
        <taxon>Pseudomonadati</taxon>
        <taxon>Bacteroidota</taxon>
        <taxon>Sphingobacteriia</taxon>
        <taxon>Sphingobacteriales</taxon>
        <taxon>Sphingobacteriaceae</taxon>
        <taxon>Mucilaginibacter</taxon>
    </lineage>
</organism>
<keyword evidence="2" id="KW-1185">Reference proteome</keyword>
<evidence type="ECO:0000313" key="2">
    <source>
        <dbReference type="Proteomes" id="UP000297540"/>
    </source>
</evidence>
<dbReference type="OrthoDB" id="708275at2"/>
<protein>
    <recommendedName>
        <fullName evidence="3">Lipocalin-like domain-containing protein</fullName>
    </recommendedName>
</protein>
<dbReference type="AlphaFoldDB" id="A0A4Y8SK98"/>
<dbReference type="Proteomes" id="UP000297540">
    <property type="component" value="Unassembled WGS sequence"/>
</dbReference>
<sequence length="131" mass="14976">MTFIKTVTGVTFLLLSAIALGNSDYRNTKIIGKWRYFGFSGNDGAKNYINKSPDSINRYLIFYKNGILGGNYFKNGPRHYQLKKHTLIVKSNNQYVIKYLYGIDKKTLYLGFTENMCDEGCAEVFTKVTNP</sequence>
<evidence type="ECO:0008006" key="3">
    <source>
        <dbReference type="Google" id="ProtNLM"/>
    </source>
</evidence>
<dbReference type="RefSeq" id="WP_133228153.1">
    <property type="nucleotide sequence ID" value="NZ_SOZE01000005.1"/>
</dbReference>
<accession>A0A4Y8SK98</accession>
<reference evidence="1 2" key="1">
    <citation type="journal article" date="2017" name="Int. J. Syst. Evol. Microbiol.">
        <title>Mucilaginibacterpsychrotolerans sp. nov., isolated from peatlands.</title>
        <authorList>
            <person name="Deng Y."/>
            <person name="Shen L."/>
            <person name="Xu B."/>
            <person name="Liu Y."/>
            <person name="Gu Z."/>
            <person name="Liu H."/>
            <person name="Zhou Y."/>
        </authorList>
    </citation>
    <scope>NUCLEOTIDE SEQUENCE [LARGE SCALE GENOMIC DNA]</scope>
    <source>
        <strain evidence="1 2">NH7-4</strain>
    </source>
</reference>
<dbReference type="EMBL" id="SOZE01000005">
    <property type="protein sequence ID" value="TFF38864.1"/>
    <property type="molecule type" value="Genomic_DNA"/>
</dbReference>
<proteinExistence type="predicted"/>